<dbReference type="PANTHER" id="PTHR46586:SF3">
    <property type="entry name" value="ANKYRIN REPEAT-CONTAINING PROTEIN"/>
    <property type="match status" value="1"/>
</dbReference>
<dbReference type="RefSeq" id="XP_001421693.1">
    <property type="nucleotide sequence ID" value="XM_001421656.1"/>
</dbReference>
<reference evidence="1 2" key="1">
    <citation type="journal article" date="2007" name="Proc. Natl. Acad. Sci. U.S.A.">
        <title>The tiny eukaryote Ostreococcus provides genomic insights into the paradox of plankton speciation.</title>
        <authorList>
            <person name="Palenik B."/>
            <person name="Grimwood J."/>
            <person name="Aerts A."/>
            <person name="Rouze P."/>
            <person name="Salamov A."/>
            <person name="Putnam N."/>
            <person name="Dupont C."/>
            <person name="Jorgensen R."/>
            <person name="Derelle E."/>
            <person name="Rombauts S."/>
            <person name="Zhou K."/>
            <person name="Otillar R."/>
            <person name="Merchant S.S."/>
            <person name="Podell S."/>
            <person name="Gaasterland T."/>
            <person name="Napoli C."/>
            <person name="Gendler K."/>
            <person name="Manuell A."/>
            <person name="Tai V."/>
            <person name="Vallon O."/>
            <person name="Piganeau G."/>
            <person name="Jancek S."/>
            <person name="Heijde M."/>
            <person name="Jabbari K."/>
            <person name="Bowler C."/>
            <person name="Lohr M."/>
            <person name="Robbens S."/>
            <person name="Werner G."/>
            <person name="Dubchak I."/>
            <person name="Pazour G.J."/>
            <person name="Ren Q."/>
            <person name="Paulsen I."/>
            <person name="Delwiche C."/>
            <person name="Schmutz J."/>
            <person name="Rokhsar D."/>
            <person name="Van de Peer Y."/>
            <person name="Moreau H."/>
            <person name="Grigoriev I.V."/>
        </authorList>
    </citation>
    <scope>NUCLEOTIDE SEQUENCE [LARGE SCALE GENOMIC DNA]</scope>
    <source>
        <strain evidence="1 2">CCE9901</strain>
    </source>
</reference>
<organism evidence="1 2">
    <name type="scientific">Ostreococcus lucimarinus (strain CCE9901)</name>
    <dbReference type="NCBI Taxonomy" id="436017"/>
    <lineage>
        <taxon>Eukaryota</taxon>
        <taxon>Viridiplantae</taxon>
        <taxon>Chlorophyta</taxon>
        <taxon>Mamiellophyceae</taxon>
        <taxon>Mamiellales</taxon>
        <taxon>Bathycoccaceae</taxon>
        <taxon>Ostreococcus</taxon>
    </lineage>
</organism>
<proteinExistence type="predicted"/>
<feature type="non-terminal residue" evidence="1">
    <location>
        <position position="1"/>
    </location>
</feature>
<dbReference type="HOGENOM" id="CLU_062941_0_0_1"/>
<dbReference type="AlphaFoldDB" id="A4S837"/>
<evidence type="ECO:0000313" key="2">
    <source>
        <dbReference type="Proteomes" id="UP000001568"/>
    </source>
</evidence>
<keyword evidence="2" id="KW-1185">Reference proteome</keyword>
<dbReference type="Gene3D" id="1.25.40.20">
    <property type="entry name" value="Ankyrin repeat-containing domain"/>
    <property type="match status" value="1"/>
</dbReference>
<dbReference type="InterPro" id="IPR052050">
    <property type="entry name" value="SecEffector_AnkRepeat"/>
</dbReference>
<accession>A4S837</accession>
<dbReference type="OrthoDB" id="540955at2759"/>
<dbReference type="GeneID" id="5005830"/>
<dbReference type="Proteomes" id="UP000001568">
    <property type="component" value="Chromosome 15"/>
</dbReference>
<evidence type="ECO:0000313" key="1">
    <source>
        <dbReference type="EMBL" id="ABO99986.1"/>
    </source>
</evidence>
<protein>
    <submittedName>
        <fullName evidence="1">Uncharacterized protein</fullName>
    </submittedName>
</protein>
<dbReference type="EMBL" id="CP000595">
    <property type="protein sequence ID" value="ABO99986.1"/>
    <property type="molecule type" value="Genomic_DNA"/>
</dbReference>
<gene>
    <name evidence="1" type="ORF">OSTLU_93763</name>
</gene>
<dbReference type="PANTHER" id="PTHR46586">
    <property type="entry name" value="ANKYRIN REPEAT-CONTAINING PROTEIN"/>
    <property type="match status" value="1"/>
</dbReference>
<dbReference type="KEGG" id="olu:OSTLU_93763"/>
<dbReference type="InterPro" id="IPR036770">
    <property type="entry name" value="Ankyrin_rpt-contain_sf"/>
</dbReference>
<sequence>LLSARGSVGWFTARAIDDALRALEDESLGGGHGACVTACAAFLGDLELVRMARECGHEWDAYTCQFAAKYGELECLKYAHEHGCPWDEGTCRCAAYSGHLECLKYAHEHGCPWDEWTCSFAAMHGHLECLKYAHEHGCPWNEETCACAAYTGRLGCLKYAQDHSAPESARYVVGWQRICACTTDLIVQIALSRQRDGYVSLRELTPAVNHFLRAWPELDLPEDVIRWILFDADLKPMTSRARFSRMIALYATK</sequence>
<dbReference type="SUPFAM" id="SSF48403">
    <property type="entry name" value="Ankyrin repeat"/>
    <property type="match status" value="1"/>
</dbReference>
<name>A4S837_OSTLU</name>